<dbReference type="InterPro" id="IPR003029">
    <property type="entry name" value="S1_domain"/>
</dbReference>
<dbReference type="EMBL" id="CP025958">
    <property type="protein sequence ID" value="AWM37445.1"/>
    <property type="molecule type" value="Genomic_DNA"/>
</dbReference>
<accession>A0A2Z3H2U9</accession>
<keyword evidence="3 4" id="KW-0648">Protein biosynthesis</keyword>
<keyword evidence="4" id="KW-0699">rRNA-binding</keyword>
<dbReference type="GO" id="GO:0005829">
    <property type="term" value="C:cytosol"/>
    <property type="evidence" value="ECO:0007669"/>
    <property type="project" value="TreeGrafter"/>
</dbReference>
<dbReference type="GO" id="GO:0003743">
    <property type="term" value="F:translation initiation factor activity"/>
    <property type="evidence" value="ECO:0007669"/>
    <property type="project" value="UniProtKB-UniRule"/>
</dbReference>
<dbReference type="InterPro" id="IPR006196">
    <property type="entry name" value="RNA-binding_domain_S1_IF1"/>
</dbReference>
<evidence type="ECO:0000256" key="5">
    <source>
        <dbReference type="NCBIfam" id="TIGR00008"/>
    </source>
</evidence>
<evidence type="ECO:0000256" key="3">
    <source>
        <dbReference type="ARBA" id="ARBA00022917"/>
    </source>
</evidence>
<dbReference type="SUPFAM" id="SSF50249">
    <property type="entry name" value="Nucleic acid-binding proteins"/>
    <property type="match status" value="1"/>
</dbReference>
<dbReference type="Pfam" id="PF01176">
    <property type="entry name" value="eIF-1a"/>
    <property type="match status" value="1"/>
</dbReference>
<comment type="function">
    <text evidence="4">One of the essential components for the initiation of protein synthesis. Stabilizes the binding of IF-2 and IF-3 on the 30S subunit to which N-formylmethionyl-tRNA(fMet) subsequently binds. Helps modulate mRNA selection, yielding the 30S pre-initiation complex (PIC). Upon addition of the 50S ribosomal subunit IF-1, IF-2 and IF-3 are released leaving the mature 70S translation initiation complex.</text>
</comment>
<comment type="similarity">
    <text evidence="1 4">Belongs to the IF-1 family.</text>
</comment>
<dbReference type="PANTHER" id="PTHR33370">
    <property type="entry name" value="TRANSLATION INITIATION FACTOR IF-1, CHLOROPLASTIC"/>
    <property type="match status" value="1"/>
</dbReference>
<evidence type="ECO:0000313" key="7">
    <source>
        <dbReference type="EMBL" id="AWM37445.1"/>
    </source>
</evidence>
<keyword evidence="2 4" id="KW-0396">Initiation factor</keyword>
<keyword evidence="4" id="KW-0694">RNA-binding</keyword>
<dbReference type="Proteomes" id="UP000245802">
    <property type="component" value="Chromosome"/>
</dbReference>
<keyword evidence="4" id="KW-0963">Cytoplasm</keyword>
<comment type="subcellular location">
    <subcellularLocation>
        <location evidence="4">Cytoplasm</location>
    </subcellularLocation>
</comment>
<protein>
    <recommendedName>
        <fullName evidence="4 5">Translation initiation factor IF-1</fullName>
    </recommendedName>
</protein>
<dbReference type="PROSITE" id="PS50832">
    <property type="entry name" value="S1_IF1_TYPE"/>
    <property type="match status" value="1"/>
</dbReference>
<dbReference type="OrthoDB" id="9803250at2"/>
<sequence length="75" mass="8493">MQKTKEEAIEVEGRVTQALANTTFRVQLDIGGEVVAHIGGKMRKHYIRIIPGDRVKVEISPYDLTKGRITFRIRG</sequence>
<dbReference type="GO" id="GO:0043022">
    <property type="term" value="F:ribosome binding"/>
    <property type="evidence" value="ECO:0007669"/>
    <property type="project" value="UniProtKB-UniRule"/>
</dbReference>
<gene>
    <name evidence="4" type="primary">infA</name>
    <name evidence="7" type="ORF">C1280_10745</name>
</gene>
<evidence type="ECO:0000256" key="2">
    <source>
        <dbReference type="ARBA" id="ARBA00022540"/>
    </source>
</evidence>
<dbReference type="InterPro" id="IPR004368">
    <property type="entry name" value="TIF_IF1"/>
</dbReference>
<dbReference type="InterPro" id="IPR012340">
    <property type="entry name" value="NA-bd_OB-fold"/>
</dbReference>
<dbReference type="NCBIfam" id="TIGR00008">
    <property type="entry name" value="infA"/>
    <property type="match status" value="1"/>
</dbReference>
<dbReference type="CDD" id="cd04451">
    <property type="entry name" value="S1_IF1"/>
    <property type="match status" value="1"/>
</dbReference>
<dbReference type="GO" id="GO:0019843">
    <property type="term" value="F:rRNA binding"/>
    <property type="evidence" value="ECO:0007669"/>
    <property type="project" value="UniProtKB-UniRule"/>
</dbReference>
<dbReference type="SMART" id="SM00316">
    <property type="entry name" value="S1"/>
    <property type="match status" value="1"/>
</dbReference>
<organism evidence="7 8">
    <name type="scientific">Gemmata obscuriglobus</name>
    <dbReference type="NCBI Taxonomy" id="114"/>
    <lineage>
        <taxon>Bacteria</taxon>
        <taxon>Pseudomonadati</taxon>
        <taxon>Planctomycetota</taxon>
        <taxon>Planctomycetia</taxon>
        <taxon>Gemmatales</taxon>
        <taxon>Gemmataceae</taxon>
        <taxon>Gemmata</taxon>
    </lineage>
</organism>
<comment type="subunit">
    <text evidence="4">Component of the 30S ribosomal translation pre-initiation complex which assembles on the 30S ribosome in the order IF-2 and IF-3, IF-1 and N-formylmethionyl-tRNA(fMet); mRNA recruitment can occur at any time during PIC assembly.</text>
</comment>
<dbReference type="Gene3D" id="2.40.50.140">
    <property type="entry name" value="Nucleic acid-binding proteins"/>
    <property type="match status" value="1"/>
</dbReference>
<dbReference type="RefSeq" id="WP_010038649.1">
    <property type="nucleotide sequence ID" value="NZ_CP025958.1"/>
</dbReference>
<feature type="domain" description="S1-like" evidence="6">
    <location>
        <begin position="1"/>
        <end position="74"/>
    </location>
</feature>
<dbReference type="AlphaFoldDB" id="A0A2Z3H2U9"/>
<dbReference type="HAMAP" id="MF_00075">
    <property type="entry name" value="IF_1"/>
    <property type="match status" value="1"/>
</dbReference>
<evidence type="ECO:0000313" key="8">
    <source>
        <dbReference type="Proteomes" id="UP000245802"/>
    </source>
</evidence>
<dbReference type="KEGG" id="gog:C1280_10745"/>
<evidence type="ECO:0000259" key="6">
    <source>
        <dbReference type="PROSITE" id="PS50832"/>
    </source>
</evidence>
<proteinExistence type="inferred from homology"/>
<keyword evidence="8" id="KW-1185">Reference proteome</keyword>
<name>A0A2Z3H2U9_9BACT</name>
<reference evidence="7 8" key="1">
    <citation type="submission" date="2018-01" db="EMBL/GenBank/DDBJ databases">
        <title>G. obscuriglobus.</title>
        <authorList>
            <person name="Franke J."/>
            <person name="Blomberg W."/>
            <person name="Selmecki A."/>
        </authorList>
    </citation>
    <scope>NUCLEOTIDE SEQUENCE [LARGE SCALE GENOMIC DNA]</scope>
    <source>
        <strain evidence="7 8">DSM 5831</strain>
    </source>
</reference>
<evidence type="ECO:0000256" key="4">
    <source>
        <dbReference type="HAMAP-Rule" id="MF_00075"/>
    </source>
</evidence>
<evidence type="ECO:0000256" key="1">
    <source>
        <dbReference type="ARBA" id="ARBA00010939"/>
    </source>
</evidence>
<dbReference type="PANTHER" id="PTHR33370:SF1">
    <property type="entry name" value="TRANSLATION INITIATION FACTOR IF-1, CHLOROPLASTIC"/>
    <property type="match status" value="1"/>
</dbReference>
<dbReference type="FunFam" id="2.40.50.140:FF:000002">
    <property type="entry name" value="Translation initiation factor IF-1"/>
    <property type="match status" value="1"/>
</dbReference>